<evidence type="ECO:0000313" key="2">
    <source>
        <dbReference type="Proteomes" id="UP001162992"/>
    </source>
</evidence>
<sequence length="1247" mass="138546">MVSSGSGGLSKQVEEGSHLPENVEALSHALYKTGRPVAPPWNDSASSFRSGSETRAARERRASEYQHREHTVSSVFRSVGFRHSISTAGSDGAQKQQQKEGYEKQLHKVSNFSEWLQENASFSQNKSLWNWKPLRALAHIGQQRFHCIFLIQVQSINNLPASMNGLRLTVHFRHQDNSAQTVPCRVSHGRAEFYETLRISCTVYGSKKASHRIKYMSECFILSTVAVDVDKLELGKHQLELTRMLPESSDGKGYFEKNLNQTTNFYLSGKAKGGTLMVKFSYEILDRESRHTSGGGNDESGKFSIGRGTTSLNNLLNSPQTRPVAHPANTRLSSPSVENLSVVEGEERSDPFIISKGQTSLCQCDKKFANFSKFNSKIKKIPQVDPLQLGNFAVQASKSSQQQIREVDIAPEHVEFEVVEHGVEVSTLSVNEPMRLPANLEDEEEVSDAQKQLNVSPPADEKLLPMDFPSIEESDYRVKNMVRGDRATERGLDIMQSISDENLLRKNDTENSCNADSLKRGIGTFQELDEKKSRDIIDDKNSEAFSAARTRTGGECVMSHSDHEVDVVTGEFLHMLDEEKQFGQHLSNSEQNSPRASLFSKQLKESLPEGDLDLDFASPQVPDLQLDDCQQKIPSAIAVNNRLLPEKQTNGDDEYAATWGSEEEFELAAIMDAAETELRKASQKMRSKARAKMLEDAETEALMHEWGLDEKAFQSTSLQTNKHGLNLEGTLTAVPPAPPLTEGFDAVIPTRDGGSLKSMSSIHFQRSQYDVRLVMHLSRPVVVPAEMGYKAVDILQELAAAGMEQMVAQAIKAMPLDDITGKSEQQIALEGRAALESTSHSCCLMNCFYGNSRYLALDSTEKGGLDLQTTCCQDFAADSVTIDIYSSKAKDIRGGFEGNSKERTESSTDPIEEYTSLEKLAPVAVEKIEALAIEGLKIQCGMAEEDAPYNIDAFSWKDVPASESIRAKKGSHIDIIEGVAATHLLEGTESGQENPHRNGGLMSMSIPLEEWMRLDAGVYDESKTNEKTSAILAVHHAAHNEIVPREKRNSEQEITKATDNLSSRKTGFMNNALTLAMLVQLRNPLRNYEPVGSPMMALVQAEPVIVPYRQKMWKRVSVKGKCEDEEAIKTYEAQIPKFKITGVHVSGLNTRLENRNCKKKIWGNEKQHQSGSRWLIANGMSKITTSKHPLLKSKQMPAKTKVRQGESLWSISAQVHGSGAKWPEIAALNSHIRNPNIIFTNDTIRTR</sequence>
<dbReference type="Proteomes" id="UP001162992">
    <property type="component" value="Chromosome 21"/>
</dbReference>
<reference evidence="2" key="1">
    <citation type="journal article" date="2024" name="Proc. Natl. Acad. Sci. U.S.A.">
        <title>Extraordinary preservation of gene collinearity over three hundred million years revealed in homosporous lycophytes.</title>
        <authorList>
            <person name="Li C."/>
            <person name="Wickell D."/>
            <person name="Kuo L.Y."/>
            <person name="Chen X."/>
            <person name="Nie B."/>
            <person name="Liao X."/>
            <person name="Peng D."/>
            <person name="Ji J."/>
            <person name="Jenkins J."/>
            <person name="Williams M."/>
            <person name="Shu S."/>
            <person name="Plott C."/>
            <person name="Barry K."/>
            <person name="Rajasekar S."/>
            <person name="Grimwood J."/>
            <person name="Han X."/>
            <person name="Sun S."/>
            <person name="Hou Z."/>
            <person name="He W."/>
            <person name="Dai G."/>
            <person name="Sun C."/>
            <person name="Schmutz J."/>
            <person name="Leebens-Mack J.H."/>
            <person name="Li F.W."/>
            <person name="Wang L."/>
        </authorList>
    </citation>
    <scope>NUCLEOTIDE SEQUENCE [LARGE SCALE GENOMIC DNA]</scope>
    <source>
        <strain evidence="2">cv. PW_Plant_1</strain>
    </source>
</reference>
<dbReference type="EMBL" id="CM055112">
    <property type="protein sequence ID" value="KAJ7517746.1"/>
    <property type="molecule type" value="Genomic_DNA"/>
</dbReference>
<keyword evidence="2" id="KW-1185">Reference proteome</keyword>
<accession>A0ACC2AJV2</accession>
<proteinExistence type="predicted"/>
<gene>
    <name evidence="1" type="ORF">O6H91_21G038900</name>
</gene>
<comment type="caution">
    <text evidence="1">The sequence shown here is derived from an EMBL/GenBank/DDBJ whole genome shotgun (WGS) entry which is preliminary data.</text>
</comment>
<name>A0ACC2AJV2_DIPCM</name>
<organism evidence="1 2">
    <name type="scientific">Diphasiastrum complanatum</name>
    <name type="common">Issler's clubmoss</name>
    <name type="synonym">Lycopodium complanatum</name>
    <dbReference type="NCBI Taxonomy" id="34168"/>
    <lineage>
        <taxon>Eukaryota</taxon>
        <taxon>Viridiplantae</taxon>
        <taxon>Streptophyta</taxon>
        <taxon>Embryophyta</taxon>
        <taxon>Tracheophyta</taxon>
        <taxon>Lycopodiopsida</taxon>
        <taxon>Lycopodiales</taxon>
        <taxon>Lycopodiaceae</taxon>
        <taxon>Lycopodioideae</taxon>
        <taxon>Diphasiastrum</taxon>
    </lineage>
</organism>
<evidence type="ECO:0000313" key="1">
    <source>
        <dbReference type="EMBL" id="KAJ7517746.1"/>
    </source>
</evidence>
<protein>
    <submittedName>
        <fullName evidence="1">Uncharacterized protein</fullName>
    </submittedName>
</protein>